<accession>A0A6S8JNI5</accession>
<reference evidence="3" key="1">
    <citation type="submission" date="2021-01" db="EMBL/GenBank/DDBJ databases">
        <authorList>
            <person name="Corre E."/>
            <person name="Pelletier E."/>
            <person name="Niang G."/>
            <person name="Scheremetjew M."/>
            <person name="Finn R."/>
            <person name="Kale V."/>
            <person name="Holt S."/>
            <person name="Cochrane G."/>
            <person name="Meng A."/>
            <person name="Brown T."/>
            <person name="Cohen L."/>
        </authorList>
    </citation>
    <scope>NUCLEOTIDE SEQUENCE</scope>
    <source>
        <strain evidence="3">CCMP127</strain>
    </source>
</reference>
<evidence type="ECO:0000256" key="1">
    <source>
        <dbReference type="SAM" id="MobiDB-lite"/>
    </source>
</evidence>
<evidence type="ECO:0000313" key="2">
    <source>
        <dbReference type="EMBL" id="CAE0408333.1"/>
    </source>
</evidence>
<gene>
    <name evidence="2" type="ORF">ACOF00016_LOCUS6092</name>
    <name evidence="3" type="ORF">ACOF00016_LOCUS6093</name>
</gene>
<protein>
    <submittedName>
        <fullName evidence="3">Uncharacterized protein</fullName>
    </submittedName>
</protein>
<name>A0A6S8JNI5_9STRA</name>
<sequence>MANIIRRKTEMVGSLVVDADMMSQEAATPTSTKQAFQETAEAVEHFGEDIKRSVNLQKRNTEMYGTLIVDTGTVENHSSATGSGSPSPPSPGTGGGSSGRKKWSDPMDQVRYAFRGERATVWEEDLGFVGSHILLVCFSLREPTANDG</sequence>
<evidence type="ECO:0000313" key="3">
    <source>
        <dbReference type="EMBL" id="CAE0408335.1"/>
    </source>
</evidence>
<proteinExistence type="predicted"/>
<feature type="region of interest" description="Disordered" evidence="1">
    <location>
        <begin position="68"/>
        <end position="105"/>
    </location>
</feature>
<dbReference type="EMBL" id="HBIM01007156">
    <property type="protein sequence ID" value="CAE0408333.1"/>
    <property type="molecule type" value="Transcribed_RNA"/>
</dbReference>
<dbReference type="AlphaFoldDB" id="A0A6S8JNI5"/>
<dbReference type="EMBL" id="HBIM01007157">
    <property type="protein sequence ID" value="CAE0408335.1"/>
    <property type="molecule type" value="Transcribed_RNA"/>
</dbReference>
<organism evidence="3">
    <name type="scientific">Amphora coffeiformis</name>
    <dbReference type="NCBI Taxonomy" id="265554"/>
    <lineage>
        <taxon>Eukaryota</taxon>
        <taxon>Sar</taxon>
        <taxon>Stramenopiles</taxon>
        <taxon>Ochrophyta</taxon>
        <taxon>Bacillariophyta</taxon>
        <taxon>Bacillariophyceae</taxon>
        <taxon>Bacillariophycidae</taxon>
        <taxon>Thalassiophysales</taxon>
        <taxon>Catenulaceae</taxon>
        <taxon>Amphora</taxon>
    </lineage>
</organism>